<comment type="caution">
    <text evidence="1">The sequence shown here is derived from an EMBL/GenBank/DDBJ whole genome shotgun (WGS) entry which is preliminary data.</text>
</comment>
<accession>A0A0A1YTN7</accession>
<dbReference type="Proteomes" id="UP000030060">
    <property type="component" value="Unassembled WGS sequence"/>
</dbReference>
<protein>
    <submittedName>
        <fullName evidence="1">Uncharacterized protein</fullName>
    </submittedName>
</protein>
<sequence>MDGDNQANKKLFYRPIEIAIRWCEMMPVEAKILSKIEDLLPLERTLASWPGLLEKLELLRKL</sequence>
<gene>
    <name evidence="1" type="ORF">K814_0124330</name>
</gene>
<proteinExistence type="predicted"/>
<name>A0A0A1YTN7_PSEFL</name>
<evidence type="ECO:0000313" key="1">
    <source>
        <dbReference type="EMBL" id="KGE65380.1"/>
    </source>
</evidence>
<evidence type="ECO:0000313" key="2">
    <source>
        <dbReference type="Proteomes" id="UP000030060"/>
    </source>
</evidence>
<reference evidence="1 2" key="1">
    <citation type="journal article" date="2013" name="Genome Announc.">
        <title>Draft Genome Sequence of Pseudomonas fluorescens LMG 5329, a White Line-Inducing Principle-Producing Bioindicator for the Mushroom Pathogen Pseudomonas tolaasii.</title>
        <authorList>
            <person name="Ghequire M.G."/>
            <person name="Rokni-Zadeh H."/>
            <person name="Zarrineh P."/>
            <person name="De Mot R."/>
        </authorList>
    </citation>
    <scope>NUCLEOTIDE SEQUENCE [LARGE SCALE GENOMIC DNA]</scope>
    <source>
        <strain evidence="1 2">LMG 5329</strain>
    </source>
</reference>
<organism evidence="1 2">
    <name type="scientific">Pseudomonas fluorescens LMG 5329</name>
    <dbReference type="NCBI Taxonomy" id="1324332"/>
    <lineage>
        <taxon>Bacteria</taxon>
        <taxon>Pseudomonadati</taxon>
        <taxon>Pseudomonadota</taxon>
        <taxon>Gammaproteobacteria</taxon>
        <taxon>Pseudomonadales</taxon>
        <taxon>Pseudomonadaceae</taxon>
        <taxon>Pseudomonas</taxon>
    </lineage>
</organism>
<dbReference type="EMBL" id="ASGY01000190">
    <property type="protein sequence ID" value="KGE65380.1"/>
    <property type="molecule type" value="Genomic_DNA"/>
</dbReference>
<dbReference type="AlphaFoldDB" id="A0A0A1YTN7"/>